<evidence type="ECO:0000256" key="2">
    <source>
        <dbReference type="ARBA" id="ARBA00023033"/>
    </source>
</evidence>
<dbReference type="EnsemblPlants" id="QL06p030925:mrna">
    <property type="protein sequence ID" value="QL06p030925:mrna"/>
    <property type="gene ID" value="QL06p030925"/>
</dbReference>
<evidence type="ECO:0000313" key="5">
    <source>
        <dbReference type="EnsemblPlants" id="QL06p030925:mrna"/>
    </source>
</evidence>
<dbReference type="Gramene" id="QL06p030925:mrna">
    <property type="protein sequence ID" value="QL06p030925:mrna"/>
    <property type="gene ID" value="QL06p030925"/>
</dbReference>
<sequence>MPFCACTHTYMAYITNVDTGATHEVSFTGADRCKTILSGAVLRVVHRKALLEALAKELPMDTIRFSSKLTSMRTKAQKGSSIDLIQMEDGTTIRAKALIGCDGVHSVVAASCLGLTVPINSGRWAVRGLARFPQGHELNHDFQQFVTAGAKRAGFVPLNDKELYWFLTGKATWIGCCKRELWRLISVRFHCHGWSGHKSFKQRVEAIAFSFRFPWDIIFGNVSKGNIIVAGDAMHPMTPDLGQNECAALEDAVVLGQQFGELIAQRSRLVPLEVAQALTKYAQKRRWRAAGLIVTSYLSGWVQLGGSGWFMKFLRDVLYSRLLQNKALDVIHYDCGKLPCVVSPHAVN</sequence>
<dbReference type="AlphaFoldDB" id="A0A7N2LYH9"/>
<feature type="domain" description="FAD-binding" evidence="4">
    <location>
        <begin position="50"/>
        <end position="266"/>
    </location>
</feature>
<dbReference type="Proteomes" id="UP000594261">
    <property type="component" value="Chromosome 6"/>
</dbReference>
<accession>A0A7N2LYH9</accession>
<organism evidence="5 6">
    <name type="scientific">Quercus lobata</name>
    <name type="common">Valley oak</name>
    <dbReference type="NCBI Taxonomy" id="97700"/>
    <lineage>
        <taxon>Eukaryota</taxon>
        <taxon>Viridiplantae</taxon>
        <taxon>Streptophyta</taxon>
        <taxon>Embryophyta</taxon>
        <taxon>Tracheophyta</taxon>
        <taxon>Spermatophyta</taxon>
        <taxon>Magnoliopsida</taxon>
        <taxon>eudicotyledons</taxon>
        <taxon>Gunneridae</taxon>
        <taxon>Pentapetalae</taxon>
        <taxon>rosids</taxon>
        <taxon>fabids</taxon>
        <taxon>Fagales</taxon>
        <taxon>Fagaceae</taxon>
        <taxon>Quercus</taxon>
    </lineage>
</organism>
<dbReference type="InterPro" id="IPR002938">
    <property type="entry name" value="FAD-bd"/>
</dbReference>
<dbReference type="InterPro" id="IPR044560">
    <property type="entry name" value="MOase"/>
</dbReference>
<evidence type="ECO:0000256" key="3">
    <source>
        <dbReference type="ARBA" id="ARBA00024018"/>
    </source>
</evidence>
<dbReference type="SUPFAM" id="SSF51905">
    <property type="entry name" value="FAD/NAD(P)-binding domain"/>
    <property type="match status" value="1"/>
</dbReference>
<dbReference type="EMBL" id="LRBV02000006">
    <property type="status" value="NOT_ANNOTATED_CDS"/>
    <property type="molecule type" value="Genomic_DNA"/>
</dbReference>
<dbReference type="InterPro" id="IPR036188">
    <property type="entry name" value="FAD/NAD-bd_sf"/>
</dbReference>
<protein>
    <recommendedName>
        <fullName evidence="4">FAD-binding domain-containing protein</fullName>
    </recommendedName>
</protein>
<evidence type="ECO:0000313" key="6">
    <source>
        <dbReference type="Proteomes" id="UP000594261"/>
    </source>
</evidence>
<dbReference type="GO" id="GO:0071949">
    <property type="term" value="F:FAD binding"/>
    <property type="evidence" value="ECO:0007669"/>
    <property type="project" value="InterPro"/>
</dbReference>
<proteinExistence type="inferred from homology"/>
<dbReference type="PANTHER" id="PTHR45934:SF1">
    <property type="entry name" value="OS04G0423100 PROTEIN"/>
    <property type="match status" value="1"/>
</dbReference>
<evidence type="ECO:0000256" key="1">
    <source>
        <dbReference type="ARBA" id="ARBA00023002"/>
    </source>
</evidence>
<dbReference type="InParanoid" id="A0A7N2LYH9"/>
<reference evidence="5 6" key="1">
    <citation type="journal article" date="2016" name="G3 (Bethesda)">
        <title>First Draft Assembly and Annotation of the Genome of a California Endemic Oak Quercus lobata Nee (Fagaceae).</title>
        <authorList>
            <person name="Sork V.L."/>
            <person name="Fitz-Gibbon S.T."/>
            <person name="Puiu D."/>
            <person name="Crepeau M."/>
            <person name="Gugger P.F."/>
            <person name="Sherman R."/>
            <person name="Stevens K."/>
            <person name="Langley C.H."/>
            <person name="Pellegrini M."/>
            <person name="Salzberg S.L."/>
        </authorList>
    </citation>
    <scope>NUCLEOTIDE SEQUENCE [LARGE SCALE GENOMIC DNA]</scope>
    <source>
        <strain evidence="5 6">cv. SW786</strain>
    </source>
</reference>
<evidence type="ECO:0000259" key="4">
    <source>
        <dbReference type="Pfam" id="PF01494"/>
    </source>
</evidence>
<dbReference type="PANTHER" id="PTHR45934">
    <property type="entry name" value="FAD/NAD(P)-BINDING OXIDOREDUCTASE FAMILY PROTEIN"/>
    <property type="match status" value="1"/>
</dbReference>
<keyword evidence="6" id="KW-1185">Reference proteome</keyword>
<comment type="similarity">
    <text evidence="3">Belongs to the 3-hydroxybenzoate 6-hydroxylase family.</text>
</comment>
<dbReference type="Pfam" id="PF01494">
    <property type="entry name" value="FAD_binding_3"/>
    <property type="match status" value="1"/>
</dbReference>
<name>A0A7N2LYH9_QUELO</name>
<reference evidence="5" key="2">
    <citation type="submission" date="2021-01" db="UniProtKB">
        <authorList>
            <consortium name="EnsemblPlants"/>
        </authorList>
    </citation>
    <scope>IDENTIFICATION</scope>
</reference>
<dbReference type="GO" id="GO:0004497">
    <property type="term" value="F:monooxygenase activity"/>
    <property type="evidence" value="ECO:0007669"/>
    <property type="project" value="UniProtKB-KW"/>
</dbReference>
<dbReference type="Gene3D" id="3.50.50.60">
    <property type="entry name" value="FAD/NAD(P)-binding domain"/>
    <property type="match status" value="1"/>
</dbReference>
<keyword evidence="1" id="KW-0560">Oxidoreductase</keyword>
<dbReference type="PRINTS" id="PR00420">
    <property type="entry name" value="RNGMNOXGNASE"/>
</dbReference>
<keyword evidence="2" id="KW-0503">Monooxygenase</keyword>